<comment type="caution">
    <text evidence="3">The sequence shown here is derived from an EMBL/GenBank/DDBJ whole genome shotgun (WGS) entry which is preliminary data.</text>
</comment>
<evidence type="ECO:0000313" key="3">
    <source>
        <dbReference type="EMBL" id="KAH6690501.1"/>
    </source>
</evidence>
<reference evidence="3" key="1">
    <citation type="journal article" date="2021" name="Nat. Commun.">
        <title>Genetic determinants of endophytism in the Arabidopsis root mycobiome.</title>
        <authorList>
            <person name="Mesny F."/>
            <person name="Miyauchi S."/>
            <person name="Thiergart T."/>
            <person name="Pickel B."/>
            <person name="Atanasova L."/>
            <person name="Karlsson M."/>
            <person name="Huettel B."/>
            <person name="Barry K.W."/>
            <person name="Haridas S."/>
            <person name="Chen C."/>
            <person name="Bauer D."/>
            <person name="Andreopoulos W."/>
            <person name="Pangilinan J."/>
            <person name="LaButti K."/>
            <person name="Riley R."/>
            <person name="Lipzen A."/>
            <person name="Clum A."/>
            <person name="Drula E."/>
            <person name="Henrissat B."/>
            <person name="Kohler A."/>
            <person name="Grigoriev I.V."/>
            <person name="Martin F.M."/>
            <person name="Hacquard S."/>
        </authorList>
    </citation>
    <scope>NUCLEOTIDE SEQUENCE</scope>
    <source>
        <strain evidence="3">MPI-SDFR-AT-0117</strain>
    </source>
</reference>
<keyword evidence="2" id="KW-0732">Signal</keyword>
<dbReference type="AlphaFoldDB" id="A0A9P8VG27"/>
<keyword evidence="4" id="KW-1185">Reference proteome</keyword>
<dbReference type="OrthoDB" id="3538998at2759"/>
<evidence type="ECO:0000256" key="1">
    <source>
        <dbReference type="SAM" id="MobiDB-lite"/>
    </source>
</evidence>
<evidence type="ECO:0000313" key="4">
    <source>
        <dbReference type="Proteomes" id="UP000770015"/>
    </source>
</evidence>
<feature type="chain" id="PRO_5040488533" evidence="2">
    <location>
        <begin position="21"/>
        <end position="350"/>
    </location>
</feature>
<feature type="region of interest" description="Disordered" evidence="1">
    <location>
        <begin position="282"/>
        <end position="324"/>
    </location>
</feature>
<proteinExistence type="predicted"/>
<gene>
    <name evidence="3" type="ORF">F5X68DRAFT_70536</name>
</gene>
<evidence type="ECO:0000256" key="2">
    <source>
        <dbReference type="SAM" id="SignalP"/>
    </source>
</evidence>
<dbReference type="Proteomes" id="UP000770015">
    <property type="component" value="Unassembled WGS sequence"/>
</dbReference>
<sequence length="350" mass="37473">MPHPSAALSALIALAASTSATKVGYFESSTCADPQGFETCYKTAEESWRECVKDNCEDRNIDCINICTCIERLDYLDCAGQSCWNQVYSCAYQETVGDLTAKCLEPKYDRIPFWPPPDNADAGCSCNMGKIVMSQARTIDELQKKCGTELLKGPDPNYDAFHEVPVACQCCSNSAILSAISNVCPSTDPALIGATEWTDALGFLVQDWAQCRPLIKKYPCEDTLGMTPPAGDKNDFYVHGEFPPNSTETLYNTGTLSSPVSGPTYTYSYFDDALRTVTVASANARPTESGSSTDNDGSSDNGNISEGDSESSSTRTGGAANDGSGAGSLSPWLILATWPLAGTAMVLVWL</sequence>
<name>A0A9P8VG27_9PEZI</name>
<organism evidence="3 4">
    <name type="scientific">Plectosphaerella plurivora</name>
    <dbReference type="NCBI Taxonomy" id="936078"/>
    <lineage>
        <taxon>Eukaryota</taxon>
        <taxon>Fungi</taxon>
        <taxon>Dikarya</taxon>
        <taxon>Ascomycota</taxon>
        <taxon>Pezizomycotina</taxon>
        <taxon>Sordariomycetes</taxon>
        <taxon>Hypocreomycetidae</taxon>
        <taxon>Glomerellales</taxon>
        <taxon>Plectosphaerellaceae</taxon>
        <taxon>Plectosphaerella</taxon>
    </lineage>
</organism>
<accession>A0A9P8VG27</accession>
<feature type="compositionally biased region" description="Low complexity" evidence="1">
    <location>
        <begin position="287"/>
        <end position="306"/>
    </location>
</feature>
<dbReference type="EMBL" id="JAGSXJ010000006">
    <property type="protein sequence ID" value="KAH6690501.1"/>
    <property type="molecule type" value="Genomic_DNA"/>
</dbReference>
<feature type="signal peptide" evidence="2">
    <location>
        <begin position="1"/>
        <end position="20"/>
    </location>
</feature>
<protein>
    <submittedName>
        <fullName evidence="3">Uncharacterized protein</fullName>
    </submittedName>
</protein>